<name>A0A0A8YL78_ARUDO</name>
<accession>A0A0A8YL78</accession>
<dbReference type="EMBL" id="GBRH01274613">
    <property type="protein sequence ID" value="JAD23282.1"/>
    <property type="molecule type" value="Transcribed_RNA"/>
</dbReference>
<proteinExistence type="predicted"/>
<reference evidence="1" key="1">
    <citation type="submission" date="2014-09" db="EMBL/GenBank/DDBJ databases">
        <authorList>
            <person name="Magalhaes I.L.F."/>
            <person name="Oliveira U."/>
            <person name="Santos F.R."/>
            <person name="Vidigal T.H.D.A."/>
            <person name="Brescovit A.D."/>
            <person name="Santos A.J."/>
        </authorList>
    </citation>
    <scope>NUCLEOTIDE SEQUENCE</scope>
    <source>
        <tissue evidence="1">Shoot tissue taken approximately 20 cm above the soil surface</tissue>
    </source>
</reference>
<sequence length="47" mass="5469">MHREMRVAATHLREETFDAYRSGWSSFETKLLLQVSMQLKMLVGRAG</sequence>
<protein>
    <submittedName>
        <fullName evidence="1">Uncharacterized protein</fullName>
    </submittedName>
</protein>
<dbReference type="AlphaFoldDB" id="A0A0A8YL78"/>
<organism evidence="1">
    <name type="scientific">Arundo donax</name>
    <name type="common">Giant reed</name>
    <name type="synonym">Donax arundinaceus</name>
    <dbReference type="NCBI Taxonomy" id="35708"/>
    <lineage>
        <taxon>Eukaryota</taxon>
        <taxon>Viridiplantae</taxon>
        <taxon>Streptophyta</taxon>
        <taxon>Embryophyta</taxon>
        <taxon>Tracheophyta</taxon>
        <taxon>Spermatophyta</taxon>
        <taxon>Magnoliopsida</taxon>
        <taxon>Liliopsida</taxon>
        <taxon>Poales</taxon>
        <taxon>Poaceae</taxon>
        <taxon>PACMAD clade</taxon>
        <taxon>Arundinoideae</taxon>
        <taxon>Arundineae</taxon>
        <taxon>Arundo</taxon>
    </lineage>
</organism>
<evidence type="ECO:0000313" key="1">
    <source>
        <dbReference type="EMBL" id="JAD23282.1"/>
    </source>
</evidence>
<reference evidence="1" key="2">
    <citation type="journal article" date="2015" name="Data Brief">
        <title>Shoot transcriptome of the giant reed, Arundo donax.</title>
        <authorList>
            <person name="Barrero R.A."/>
            <person name="Guerrero F.D."/>
            <person name="Moolhuijzen P."/>
            <person name="Goolsby J.A."/>
            <person name="Tidwell J."/>
            <person name="Bellgard S.E."/>
            <person name="Bellgard M.I."/>
        </authorList>
    </citation>
    <scope>NUCLEOTIDE SEQUENCE</scope>
    <source>
        <tissue evidence="1">Shoot tissue taken approximately 20 cm above the soil surface</tissue>
    </source>
</reference>